<sequence>MIKCGYSRVSSKEQKLERQIEALCNLGMKKEKIHFDK</sequence>
<evidence type="ECO:0000313" key="3">
    <source>
        <dbReference type="Proteomes" id="UP000610862"/>
    </source>
</evidence>
<evidence type="ECO:0000313" key="2">
    <source>
        <dbReference type="EMBL" id="MBC8568818.1"/>
    </source>
</evidence>
<proteinExistence type="predicted"/>
<name>A0A926IA42_9FIRM</name>
<comment type="caution">
    <text evidence="2">The sequence shown here is derived from an EMBL/GenBank/DDBJ whole genome shotgun (WGS) entry which is preliminary data.</text>
</comment>
<gene>
    <name evidence="2" type="ORF">H8692_08610</name>
</gene>
<dbReference type="GO" id="GO:0000150">
    <property type="term" value="F:DNA strand exchange activity"/>
    <property type="evidence" value="ECO:0007669"/>
    <property type="project" value="InterPro"/>
</dbReference>
<dbReference type="EMBL" id="JACRTA010000003">
    <property type="protein sequence ID" value="MBC8568818.1"/>
    <property type="molecule type" value="Genomic_DNA"/>
</dbReference>
<dbReference type="GO" id="GO:0003677">
    <property type="term" value="F:DNA binding"/>
    <property type="evidence" value="ECO:0007669"/>
    <property type="project" value="InterPro"/>
</dbReference>
<dbReference type="InterPro" id="IPR036162">
    <property type="entry name" value="Resolvase-like_N_sf"/>
</dbReference>
<dbReference type="AlphaFoldDB" id="A0A926IA42"/>
<evidence type="ECO:0000259" key="1">
    <source>
        <dbReference type="PROSITE" id="PS51736"/>
    </source>
</evidence>
<dbReference type="PROSITE" id="PS51736">
    <property type="entry name" value="RECOMBINASES_3"/>
    <property type="match status" value="1"/>
</dbReference>
<dbReference type="RefSeq" id="WP_187525481.1">
    <property type="nucleotide sequence ID" value="NZ_JACRTA010000003.1"/>
</dbReference>
<protein>
    <submittedName>
        <fullName evidence="2">Recombinase family protein</fullName>
    </submittedName>
</protein>
<dbReference type="InterPro" id="IPR006119">
    <property type="entry name" value="Resolv_N"/>
</dbReference>
<feature type="domain" description="Resolvase/invertase-type recombinase catalytic" evidence="1">
    <location>
        <begin position="2"/>
        <end position="37"/>
    </location>
</feature>
<accession>A0A926IA42</accession>
<reference evidence="2" key="1">
    <citation type="submission" date="2020-08" db="EMBL/GenBank/DDBJ databases">
        <title>Genome public.</title>
        <authorList>
            <person name="Liu C."/>
            <person name="Sun Q."/>
        </authorList>
    </citation>
    <scope>NUCLEOTIDE SEQUENCE</scope>
    <source>
        <strain evidence="2">NSJ-24</strain>
    </source>
</reference>
<dbReference type="Proteomes" id="UP000610862">
    <property type="component" value="Unassembled WGS sequence"/>
</dbReference>
<dbReference type="SUPFAM" id="SSF53041">
    <property type="entry name" value="Resolvase-like"/>
    <property type="match status" value="1"/>
</dbReference>
<organism evidence="2 3">
    <name type="scientific">Lentihominibacter hominis</name>
    <dbReference type="NCBI Taxonomy" id="2763645"/>
    <lineage>
        <taxon>Bacteria</taxon>
        <taxon>Bacillati</taxon>
        <taxon>Bacillota</taxon>
        <taxon>Clostridia</taxon>
        <taxon>Peptostreptococcales</taxon>
        <taxon>Anaerovoracaceae</taxon>
        <taxon>Lentihominibacter</taxon>
    </lineage>
</organism>
<dbReference type="Gene3D" id="3.40.50.1390">
    <property type="entry name" value="Resolvase, N-terminal catalytic domain"/>
    <property type="match status" value="1"/>
</dbReference>
<keyword evidence="3" id="KW-1185">Reference proteome</keyword>
<dbReference type="Pfam" id="PF00239">
    <property type="entry name" value="Resolvase"/>
    <property type="match status" value="1"/>
</dbReference>